<dbReference type="STRING" id="391625.PPSIR1_40869"/>
<dbReference type="RefSeq" id="WP_006976138.1">
    <property type="nucleotide sequence ID" value="NZ_ABCS01000118.1"/>
</dbReference>
<sequence>MGLAISSGCGVQQRAAEKLIDPQLHREGVLVENNAGRPARDGSFALGGYAVTKVERWEQAAVPGAFLGDDNPRTRPTQALGVRFELSTPEGERWIGECLGQRRQPPDHDLAAVADELRDEVALRCSYIAQTDEGPGDPWLLSLDGDLADNLLGSLERQGEGEAPPQVVEVVLWYQLLNFTRRRLPASLALLRATDSRADRPTTAAAMILDSPERAWLTPELGAHTRGLSLAVLVSLRLIPLGFES</sequence>
<organism evidence="1 2">
    <name type="scientific">Plesiocystis pacifica SIR-1</name>
    <dbReference type="NCBI Taxonomy" id="391625"/>
    <lineage>
        <taxon>Bacteria</taxon>
        <taxon>Pseudomonadati</taxon>
        <taxon>Myxococcota</taxon>
        <taxon>Polyangia</taxon>
        <taxon>Nannocystales</taxon>
        <taxon>Nannocystaceae</taxon>
        <taxon>Plesiocystis</taxon>
    </lineage>
</organism>
<accession>A6GHF1</accession>
<dbReference type="Proteomes" id="UP000005801">
    <property type="component" value="Unassembled WGS sequence"/>
</dbReference>
<keyword evidence="2" id="KW-1185">Reference proteome</keyword>
<evidence type="ECO:0000313" key="2">
    <source>
        <dbReference type="Proteomes" id="UP000005801"/>
    </source>
</evidence>
<dbReference type="OrthoDB" id="5507269at2"/>
<dbReference type="EMBL" id="ABCS01000118">
    <property type="protein sequence ID" value="EDM74715.1"/>
    <property type="molecule type" value="Genomic_DNA"/>
</dbReference>
<name>A6GHF1_9BACT</name>
<comment type="caution">
    <text evidence="1">The sequence shown here is derived from an EMBL/GenBank/DDBJ whole genome shotgun (WGS) entry which is preliminary data.</text>
</comment>
<protein>
    <submittedName>
        <fullName evidence="1">Uncharacterized protein</fullName>
    </submittedName>
</protein>
<gene>
    <name evidence="1" type="ORF">PPSIR1_40869</name>
</gene>
<reference evidence="1 2" key="1">
    <citation type="submission" date="2007-06" db="EMBL/GenBank/DDBJ databases">
        <authorList>
            <person name="Shimkets L."/>
            <person name="Ferriera S."/>
            <person name="Johnson J."/>
            <person name="Kravitz S."/>
            <person name="Beeson K."/>
            <person name="Sutton G."/>
            <person name="Rogers Y.-H."/>
            <person name="Friedman R."/>
            <person name="Frazier M."/>
            <person name="Venter J.C."/>
        </authorList>
    </citation>
    <scope>NUCLEOTIDE SEQUENCE [LARGE SCALE GENOMIC DNA]</scope>
    <source>
        <strain evidence="1 2">SIR-1</strain>
    </source>
</reference>
<evidence type="ECO:0000313" key="1">
    <source>
        <dbReference type="EMBL" id="EDM74715.1"/>
    </source>
</evidence>
<dbReference type="AlphaFoldDB" id="A6GHF1"/>
<proteinExistence type="predicted"/>